<organism evidence="8 9">
    <name type="scientific">Monoraphidium neglectum</name>
    <dbReference type="NCBI Taxonomy" id="145388"/>
    <lineage>
        <taxon>Eukaryota</taxon>
        <taxon>Viridiplantae</taxon>
        <taxon>Chlorophyta</taxon>
        <taxon>core chlorophytes</taxon>
        <taxon>Chlorophyceae</taxon>
        <taxon>CS clade</taxon>
        <taxon>Sphaeropleales</taxon>
        <taxon>Selenastraceae</taxon>
        <taxon>Monoraphidium</taxon>
    </lineage>
</organism>
<dbReference type="Proteomes" id="UP000054498">
    <property type="component" value="Unassembled WGS sequence"/>
</dbReference>
<dbReference type="InterPro" id="IPR005123">
    <property type="entry name" value="Oxoglu/Fe-dep_dioxygenase_dom"/>
</dbReference>
<sequence length="373" mass="37890">MKSLPVIDISPLCSESGDDAATAAVAASIRKACIEWGFFYIVGARPRHAATLDALLRATVALFDLPHDSKRALAASLSPLHRGWTGVGGAHNCSSSGRGGTGPDNKESFLLGAEGGASPMHGPNPWPSADLLPGWEADMSAYFSSALAVSRALSRGLALALGLDRAFFEQRMRDPVAQLLLLRYPPAPPSDGGGGDGGSNSSAARRVVGCGEHTDCGFLTLLAQDDVPGLEVRPRAAGAASAAAATANSGGGGGEGGGDDAGWVPAPPLPGALLVNLGDLAEFWSGGLFRSTPHRVFAPGGADGRRARHSVVFFCNCDYDAEVAPLGAETGMGSDEAGERGAADAGNGCGVDGTSATTAGRYICEKLGLMFNE</sequence>
<dbReference type="SUPFAM" id="SSF51197">
    <property type="entry name" value="Clavaminate synthase-like"/>
    <property type="match status" value="1"/>
</dbReference>
<dbReference type="OrthoDB" id="288590at2759"/>
<reference evidence="8 9" key="1">
    <citation type="journal article" date="2013" name="BMC Genomics">
        <title>Reconstruction of the lipid metabolism for the microalga Monoraphidium neglectum from its genome sequence reveals characteristics suitable for biofuel production.</title>
        <authorList>
            <person name="Bogen C."/>
            <person name="Al-Dilaimi A."/>
            <person name="Albersmeier A."/>
            <person name="Wichmann J."/>
            <person name="Grundmann M."/>
            <person name="Rupp O."/>
            <person name="Lauersen K.J."/>
            <person name="Blifernez-Klassen O."/>
            <person name="Kalinowski J."/>
            <person name="Goesmann A."/>
            <person name="Mussgnug J.H."/>
            <person name="Kruse O."/>
        </authorList>
    </citation>
    <scope>NUCLEOTIDE SEQUENCE [LARGE SCALE GENOMIC DNA]</scope>
    <source>
        <strain evidence="8 9">SAG 48.87</strain>
    </source>
</reference>
<evidence type="ECO:0000313" key="8">
    <source>
        <dbReference type="EMBL" id="KIZ00421.1"/>
    </source>
</evidence>
<dbReference type="RefSeq" id="XP_013899440.1">
    <property type="nucleotide sequence ID" value="XM_014043986.1"/>
</dbReference>
<dbReference type="InterPro" id="IPR044861">
    <property type="entry name" value="IPNS-like_FE2OG_OXY"/>
</dbReference>
<dbReference type="PANTHER" id="PTHR10209:SF881">
    <property type="entry name" value="FI07970P-RELATED"/>
    <property type="match status" value="1"/>
</dbReference>
<dbReference type="AlphaFoldDB" id="A0A0D2N2J7"/>
<dbReference type="PRINTS" id="PR00682">
    <property type="entry name" value="IPNSYNTHASE"/>
</dbReference>
<keyword evidence="2 5" id="KW-0479">Metal-binding</keyword>
<evidence type="ECO:0000256" key="4">
    <source>
        <dbReference type="ARBA" id="ARBA00023004"/>
    </source>
</evidence>
<dbReference type="PANTHER" id="PTHR10209">
    <property type="entry name" value="OXIDOREDUCTASE, 2OG-FE II OXYGENASE FAMILY PROTEIN"/>
    <property type="match status" value="1"/>
</dbReference>
<dbReference type="Gene3D" id="2.60.120.330">
    <property type="entry name" value="B-lactam Antibiotic, Isopenicillin N Synthase, Chain"/>
    <property type="match status" value="1"/>
</dbReference>
<comment type="similarity">
    <text evidence="1 5">Belongs to the iron/ascorbate-dependent oxidoreductase family.</text>
</comment>
<keyword evidence="4 5" id="KW-0408">Iron</keyword>
<dbReference type="PROSITE" id="PS51471">
    <property type="entry name" value="FE2OG_OXY"/>
    <property type="match status" value="1"/>
</dbReference>
<evidence type="ECO:0000256" key="6">
    <source>
        <dbReference type="SAM" id="MobiDB-lite"/>
    </source>
</evidence>
<evidence type="ECO:0000256" key="1">
    <source>
        <dbReference type="ARBA" id="ARBA00008056"/>
    </source>
</evidence>
<feature type="domain" description="Fe2OG dioxygenase" evidence="7">
    <location>
        <begin position="175"/>
        <end position="317"/>
    </location>
</feature>
<dbReference type="EMBL" id="KK101562">
    <property type="protein sequence ID" value="KIZ00421.1"/>
    <property type="molecule type" value="Genomic_DNA"/>
</dbReference>
<dbReference type="Pfam" id="PF14226">
    <property type="entry name" value="DIOX_N"/>
    <property type="match status" value="1"/>
</dbReference>
<dbReference type="KEGG" id="mng:MNEG_7543"/>
<dbReference type="STRING" id="145388.A0A0D2N2J7"/>
<evidence type="ECO:0000256" key="2">
    <source>
        <dbReference type="ARBA" id="ARBA00022723"/>
    </source>
</evidence>
<dbReference type="InterPro" id="IPR026992">
    <property type="entry name" value="DIOX_N"/>
</dbReference>
<dbReference type="Pfam" id="PF03171">
    <property type="entry name" value="2OG-FeII_Oxy"/>
    <property type="match status" value="1"/>
</dbReference>
<dbReference type="GO" id="GO:0051213">
    <property type="term" value="F:dioxygenase activity"/>
    <property type="evidence" value="ECO:0007669"/>
    <property type="project" value="UniProtKB-ARBA"/>
</dbReference>
<name>A0A0D2N2J7_9CHLO</name>
<evidence type="ECO:0000259" key="7">
    <source>
        <dbReference type="PROSITE" id="PS51471"/>
    </source>
</evidence>
<dbReference type="GeneID" id="25740419"/>
<evidence type="ECO:0000256" key="3">
    <source>
        <dbReference type="ARBA" id="ARBA00023002"/>
    </source>
</evidence>
<keyword evidence="9" id="KW-1185">Reference proteome</keyword>
<evidence type="ECO:0000256" key="5">
    <source>
        <dbReference type="RuleBase" id="RU003682"/>
    </source>
</evidence>
<dbReference type="GO" id="GO:0046872">
    <property type="term" value="F:metal ion binding"/>
    <property type="evidence" value="ECO:0007669"/>
    <property type="project" value="UniProtKB-KW"/>
</dbReference>
<evidence type="ECO:0000313" key="9">
    <source>
        <dbReference type="Proteomes" id="UP000054498"/>
    </source>
</evidence>
<protein>
    <recommendedName>
        <fullName evidence="7">Fe2OG dioxygenase domain-containing protein</fullName>
    </recommendedName>
</protein>
<proteinExistence type="inferred from homology"/>
<gene>
    <name evidence="8" type="ORF">MNEG_7543</name>
</gene>
<accession>A0A0D2N2J7</accession>
<dbReference type="InterPro" id="IPR027443">
    <property type="entry name" value="IPNS-like_sf"/>
</dbReference>
<keyword evidence="3 5" id="KW-0560">Oxidoreductase</keyword>
<feature type="region of interest" description="Disordered" evidence="6">
    <location>
        <begin position="93"/>
        <end position="125"/>
    </location>
</feature>